<comment type="subcellular location">
    <subcellularLocation>
        <location evidence="1">Inflammasome</location>
    </subcellularLocation>
</comment>
<keyword evidence="4" id="KW-0547">Nucleotide-binding</keyword>
<evidence type="ECO:0000256" key="4">
    <source>
        <dbReference type="ARBA" id="ARBA00022741"/>
    </source>
</evidence>
<dbReference type="InterPro" id="IPR029495">
    <property type="entry name" value="NACHT-assoc"/>
</dbReference>
<dbReference type="GO" id="GO:0005524">
    <property type="term" value="F:ATP binding"/>
    <property type="evidence" value="ECO:0007669"/>
    <property type="project" value="UniProtKB-KW"/>
</dbReference>
<dbReference type="PROSITE" id="PS50837">
    <property type="entry name" value="NACHT"/>
    <property type="match status" value="1"/>
</dbReference>
<dbReference type="Pfam" id="PF17776">
    <property type="entry name" value="NLRC4_HD2"/>
    <property type="match status" value="1"/>
</dbReference>
<feature type="region of interest" description="Disordered" evidence="9">
    <location>
        <begin position="1169"/>
        <end position="1216"/>
    </location>
</feature>
<organism evidence="11 12">
    <name type="scientific">Phoxinus phoxinus</name>
    <name type="common">Eurasian minnow</name>
    <dbReference type="NCBI Taxonomy" id="58324"/>
    <lineage>
        <taxon>Eukaryota</taxon>
        <taxon>Metazoa</taxon>
        <taxon>Chordata</taxon>
        <taxon>Craniata</taxon>
        <taxon>Vertebrata</taxon>
        <taxon>Euteleostomi</taxon>
        <taxon>Actinopterygii</taxon>
        <taxon>Neopterygii</taxon>
        <taxon>Teleostei</taxon>
        <taxon>Ostariophysi</taxon>
        <taxon>Cypriniformes</taxon>
        <taxon>Leuciscidae</taxon>
        <taxon>Phoxininae</taxon>
        <taxon>Phoxinus</taxon>
    </lineage>
</organism>
<reference evidence="11 12" key="1">
    <citation type="submission" date="2024-02" db="EMBL/GenBank/DDBJ databases">
        <title>Chromosome-level genome assembly of the Eurasian Minnow (Phoxinus phoxinus).</title>
        <authorList>
            <person name="Oriowo T.O."/>
            <person name="Martin S."/>
            <person name="Stange M."/>
            <person name="Chrysostomakis Y."/>
            <person name="Brown T."/>
            <person name="Winkler S."/>
            <person name="Kukowka S."/>
            <person name="Myers E.W."/>
            <person name="Bohne A."/>
        </authorList>
    </citation>
    <scope>NUCLEOTIDE SEQUENCE [LARGE SCALE GENOMIC DNA]</scope>
    <source>
        <strain evidence="11">ZFMK-TIS-60720</strain>
        <tissue evidence="11">Whole Organism</tissue>
    </source>
</reference>
<keyword evidence="12" id="KW-1185">Reference proteome</keyword>
<keyword evidence="5" id="KW-0067">ATP-binding</keyword>
<dbReference type="Pfam" id="PF05729">
    <property type="entry name" value="NACHT"/>
    <property type="match status" value="1"/>
</dbReference>
<keyword evidence="3" id="KW-0677">Repeat</keyword>
<evidence type="ECO:0000256" key="1">
    <source>
        <dbReference type="ARBA" id="ARBA00004110"/>
    </source>
</evidence>
<name>A0AAN9HA74_9TELE</name>
<evidence type="ECO:0000256" key="5">
    <source>
        <dbReference type="ARBA" id="ARBA00022840"/>
    </source>
</evidence>
<evidence type="ECO:0000256" key="6">
    <source>
        <dbReference type="ARBA" id="ARBA00022843"/>
    </source>
</evidence>
<evidence type="ECO:0000256" key="9">
    <source>
        <dbReference type="SAM" id="MobiDB-lite"/>
    </source>
</evidence>
<dbReference type="InterPro" id="IPR041267">
    <property type="entry name" value="NLRP_HD2"/>
</dbReference>
<dbReference type="SUPFAM" id="SSF52047">
    <property type="entry name" value="RNI-like"/>
    <property type="match status" value="1"/>
</dbReference>
<evidence type="ECO:0000259" key="10">
    <source>
        <dbReference type="PROSITE" id="PS50837"/>
    </source>
</evidence>
<keyword evidence="8" id="KW-1271">Inflammasome</keyword>
<evidence type="ECO:0000256" key="3">
    <source>
        <dbReference type="ARBA" id="ARBA00022737"/>
    </source>
</evidence>
<dbReference type="Gene3D" id="3.40.50.300">
    <property type="entry name" value="P-loop containing nucleotide triphosphate hydrolases"/>
    <property type="match status" value="1"/>
</dbReference>
<keyword evidence="7" id="KW-0395">Inflammatory response</keyword>
<dbReference type="Gene3D" id="3.80.10.10">
    <property type="entry name" value="Ribonuclease Inhibitor"/>
    <property type="match status" value="2"/>
</dbReference>
<dbReference type="GO" id="GO:0005829">
    <property type="term" value="C:cytosol"/>
    <property type="evidence" value="ECO:0007669"/>
    <property type="project" value="UniProtKB-SubCell"/>
</dbReference>
<dbReference type="InterPro" id="IPR050637">
    <property type="entry name" value="NLRP_innate_immun_reg"/>
</dbReference>
<sequence length="1574" mass="177956">MDMSNYEDKGETVEPHGVSKINISAQNGSNVSAPVILNSTVKGNINISNYFPGTGPAAEITDTSSLITEYKESLLSEYAYITEYTSRAGEQVLLNDRYIEPLIVQKHREKKERENEMRSRGERFFNTRESNQRNQNISLDKLFGAENGPKKVTPRAVILQGDSGSGKSITAQKIVLDWASGELYARLFDVVFHLRCKELSGLSEERSLLDLINCSLTPNEIAQILKDIPQRILFIIDGFDELMLLASKEPLPPKPGIKSHPLAIVCSLLKGRMMRESFLLVTTRSNAVDKLENILKMPQCFMEIMGFSEKGVSEYFQRFFEDEEFSSQVHEQVKRQEMLYTACFIPVICWIVCTIFKRKGKDGVVTSELTTTTSIFVDFVFTLLKHHSSSSQHEDLDLLKNLGQLAESGLPKRQVLFSRNDLPKAISELPNIPFLCTFRQQERTNLKEMFGFMHLSFQEFFTALFYMLTDEADAKIKIKELLESAGNGRHNEHLFPVIRFLFGLSNKKVSRLILGGSSRSTSTVIRSQLEKWICRVIEKCVNSFDIWFMSDFILHCLYELHDRDILKNVMKMWDRLGIAIHWSLKGIDCQVVMYCLKYSLSIVSMNVKCNAKDLKMLHPALCKCTSLWLDFDSLSDTDVNLLTSALGRRKDVDYLNMEDGALSDESVQTILKTLSGQKSVGNIRLVLKSISDENVNLTMDFLKQEMMGRKFSVCIASQAETIHASLCSEFTMASKNNSVWYTVGHSEGHQGEISEKLDLCYYQGFSKISFALCPFSAIPMTEFLKSSHNLRCFSGLKNIEFGVNVDALLSFISCVPGLTELDLRAEYLTDIWTSKILCYLQVNPKISHIKFHVSNLMISDDERVCSTFSVFRKPFERYKMHDSEWKNPSLTLAMDRWAHDTAYGSSGEPAHSHCLDKPALVKLTLSFPPLEGSSVIWGVFFKRLYNVIQLTEQCPELDEYTDSLFLFLHSVPGLKEVKVWLNNLIESWAAGLFKLFLSCSSLLHLQLKTSMSLVGDVESLGVMREDGVRLSVGCNHLNYIDDCCGIDLFKPPEHKVVPCITIAVTDDSENANADWRRFFQAYNQLKNLTECSSEYDESVCDLLSALHSASGLKKVDLYFRFMTVDGASRVLDLIQMNPSLSELAFLAAKRPETSKADFKKDYRNEFSSVHRMNESDEDSDEDRSNDSWCQSARQMSGDSDEDSMSSSPLSDCSHEINDSDQLDNVERILCSDIRMWKTLSGKCSLILKRNDSSPSTQSLLSRIELTLSEPSGETGSDWKTFIRAYNRCNGLSVRSPAFDESVDALLLSLHSVSGLKKVQLTTDSLTENWAPKILSLCVTCPSLHDVCLQVENDKRYSMQNVCSSFIITKNITDSTCTVDIRLDRDSMVEISPSFISFTFPCSEIPKLDGQELFEILEQLKCLEDSCSEHEELVGDLMSSLLSVSGLRRVGLKISSLTENWIGRILFLARICPSLQEIRYDCIESGGLLLEDVVRILQSSQMDSDCRIIITGLKCSKTTDGRTSRSSSACDEKVKVTFCRDSLTRLFTIDNIETEDNNDVDLEDLDDDDIEFIDL</sequence>
<keyword evidence="6" id="KW-0832">Ubl conjugation</keyword>
<dbReference type="InterPro" id="IPR027417">
    <property type="entry name" value="P-loop_NTPase"/>
</dbReference>
<evidence type="ECO:0000256" key="8">
    <source>
        <dbReference type="ARBA" id="ARBA00023233"/>
    </source>
</evidence>
<dbReference type="EMBL" id="JAYKXH010000007">
    <property type="protein sequence ID" value="KAK7163649.1"/>
    <property type="molecule type" value="Genomic_DNA"/>
</dbReference>
<feature type="domain" description="NACHT" evidence="10">
    <location>
        <begin position="155"/>
        <end position="287"/>
    </location>
</feature>
<proteinExistence type="predicted"/>
<dbReference type="SUPFAM" id="SSF52540">
    <property type="entry name" value="P-loop containing nucleoside triphosphate hydrolases"/>
    <property type="match status" value="1"/>
</dbReference>
<protein>
    <recommendedName>
        <fullName evidence="10">NACHT domain-containing protein</fullName>
    </recommendedName>
</protein>
<gene>
    <name evidence="11" type="ORF">R3I93_007639</name>
</gene>
<evidence type="ECO:0000256" key="7">
    <source>
        <dbReference type="ARBA" id="ARBA00023198"/>
    </source>
</evidence>
<evidence type="ECO:0000313" key="12">
    <source>
        <dbReference type="Proteomes" id="UP001364617"/>
    </source>
</evidence>
<dbReference type="InterPro" id="IPR032675">
    <property type="entry name" value="LRR_dom_sf"/>
</dbReference>
<dbReference type="Proteomes" id="UP001364617">
    <property type="component" value="Unassembled WGS sequence"/>
</dbReference>
<dbReference type="InterPro" id="IPR007111">
    <property type="entry name" value="NACHT_NTPase"/>
</dbReference>
<comment type="caution">
    <text evidence="11">The sequence shown here is derived from an EMBL/GenBank/DDBJ whole genome shotgun (WGS) entry which is preliminary data.</text>
</comment>
<evidence type="ECO:0000313" key="11">
    <source>
        <dbReference type="EMBL" id="KAK7163649.1"/>
    </source>
</evidence>
<dbReference type="PANTHER" id="PTHR45690">
    <property type="entry name" value="NACHT, LRR AND PYD DOMAINS-CONTAINING PROTEIN 12"/>
    <property type="match status" value="1"/>
</dbReference>
<dbReference type="SMART" id="SM01288">
    <property type="entry name" value="FISNA"/>
    <property type="match status" value="1"/>
</dbReference>
<keyword evidence="2" id="KW-0963">Cytoplasm</keyword>
<dbReference type="Pfam" id="PF14484">
    <property type="entry name" value="FISNA"/>
    <property type="match status" value="1"/>
</dbReference>
<evidence type="ECO:0000256" key="2">
    <source>
        <dbReference type="ARBA" id="ARBA00022490"/>
    </source>
</evidence>
<accession>A0AAN9HA74</accession>
<dbReference type="PANTHER" id="PTHR45690:SF19">
    <property type="entry name" value="NACHT, LRR AND PYD DOMAINS-CONTAINING PROTEIN 3"/>
    <property type="match status" value="1"/>
</dbReference>